<dbReference type="AlphaFoldDB" id="A0A0F8WWT6"/>
<sequence length="71" mass="8171">MEFEFHELDTEKMSSKDAKWKASKMEGGNLKDDQTVIFINTDYRMKGLTIPSPEDLDSLIALLGRLKSRYS</sequence>
<dbReference type="EMBL" id="LAZR01062624">
    <property type="protein sequence ID" value="KKK61138.1"/>
    <property type="molecule type" value="Genomic_DNA"/>
</dbReference>
<comment type="caution">
    <text evidence="1">The sequence shown here is derived from an EMBL/GenBank/DDBJ whole genome shotgun (WGS) entry which is preliminary data.</text>
</comment>
<proteinExistence type="predicted"/>
<protein>
    <submittedName>
        <fullName evidence="1">Uncharacterized protein</fullName>
    </submittedName>
</protein>
<accession>A0A0F8WWT6</accession>
<name>A0A0F8WWT6_9ZZZZ</name>
<reference evidence="1" key="1">
    <citation type="journal article" date="2015" name="Nature">
        <title>Complex archaea that bridge the gap between prokaryotes and eukaryotes.</title>
        <authorList>
            <person name="Spang A."/>
            <person name="Saw J.H."/>
            <person name="Jorgensen S.L."/>
            <person name="Zaremba-Niedzwiedzka K."/>
            <person name="Martijn J."/>
            <person name="Lind A.E."/>
            <person name="van Eijk R."/>
            <person name="Schleper C."/>
            <person name="Guy L."/>
            <person name="Ettema T.J."/>
        </authorList>
    </citation>
    <scope>NUCLEOTIDE SEQUENCE</scope>
</reference>
<organism evidence="1">
    <name type="scientific">marine sediment metagenome</name>
    <dbReference type="NCBI Taxonomy" id="412755"/>
    <lineage>
        <taxon>unclassified sequences</taxon>
        <taxon>metagenomes</taxon>
        <taxon>ecological metagenomes</taxon>
    </lineage>
</organism>
<evidence type="ECO:0000313" key="1">
    <source>
        <dbReference type="EMBL" id="KKK61138.1"/>
    </source>
</evidence>
<gene>
    <name evidence="1" type="ORF">LCGC14_3017320</name>
</gene>